<feature type="region of interest" description="Disordered" evidence="10">
    <location>
        <begin position="347"/>
        <end position="382"/>
    </location>
</feature>
<dbReference type="Proteomes" id="UP000027135">
    <property type="component" value="Unassembled WGS sequence"/>
</dbReference>
<comment type="similarity">
    <text evidence="2 9">Belongs to the syndecan proteoglycan family.</text>
</comment>
<keyword evidence="5 11" id="KW-1133">Transmembrane helix</keyword>
<organism evidence="13 14">
    <name type="scientific">Zootermopsis nevadensis</name>
    <name type="common">Dampwood termite</name>
    <dbReference type="NCBI Taxonomy" id="136037"/>
    <lineage>
        <taxon>Eukaryota</taxon>
        <taxon>Metazoa</taxon>
        <taxon>Ecdysozoa</taxon>
        <taxon>Arthropoda</taxon>
        <taxon>Hexapoda</taxon>
        <taxon>Insecta</taxon>
        <taxon>Pterygota</taxon>
        <taxon>Neoptera</taxon>
        <taxon>Polyneoptera</taxon>
        <taxon>Dictyoptera</taxon>
        <taxon>Blattodea</taxon>
        <taxon>Blattoidea</taxon>
        <taxon>Termitoidae</taxon>
        <taxon>Termopsidae</taxon>
        <taxon>Zootermopsis</taxon>
    </lineage>
</organism>
<dbReference type="GO" id="GO:0016020">
    <property type="term" value="C:membrane"/>
    <property type="evidence" value="ECO:0007669"/>
    <property type="project" value="UniProtKB-SubCell"/>
</dbReference>
<evidence type="ECO:0000256" key="7">
    <source>
        <dbReference type="ARBA" id="ARBA00023180"/>
    </source>
</evidence>
<evidence type="ECO:0000313" key="13">
    <source>
        <dbReference type="EMBL" id="KDR23588.1"/>
    </source>
</evidence>
<comment type="function">
    <text evidence="9">Cell surface proteoglycan.</text>
</comment>
<evidence type="ECO:0000256" key="8">
    <source>
        <dbReference type="ARBA" id="ARBA00023207"/>
    </source>
</evidence>
<keyword evidence="14" id="KW-1185">Reference proteome</keyword>
<evidence type="ECO:0000256" key="3">
    <source>
        <dbReference type="ARBA" id="ARBA00022692"/>
    </source>
</evidence>
<proteinExistence type="inferred from homology"/>
<evidence type="ECO:0000256" key="1">
    <source>
        <dbReference type="ARBA" id="ARBA00004479"/>
    </source>
</evidence>
<keyword evidence="3 9" id="KW-0812">Transmembrane</keyword>
<dbReference type="PANTHER" id="PTHR10915">
    <property type="entry name" value="SYNDECAN"/>
    <property type="match status" value="1"/>
</dbReference>
<evidence type="ECO:0000256" key="6">
    <source>
        <dbReference type="ARBA" id="ARBA00023136"/>
    </source>
</evidence>
<protein>
    <recommendedName>
        <fullName evidence="9">Syndecan</fullName>
    </recommendedName>
</protein>
<evidence type="ECO:0000256" key="4">
    <source>
        <dbReference type="ARBA" id="ARBA00022974"/>
    </source>
</evidence>
<dbReference type="InterPro" id="IPR003585">
    <property type="entry name" value="Neurexin-like"/>
</dbReference>
<evidence type="ECO:0000256" key="10">
    <source>
        <dbReference type="SAM" id="MobiDB-lite"/>
    </source>
</evidence>
<sequence length="545" mass="61053">MSVINPGSTFRSPPFFCRKIDLSFVELSRILLQPYLISVYQLKLATPLLRRKFQAAIPIRLLRFHVLTQIMKEGNESEYVSGVTEPRRNNAPGTEDSVTIPLLLILGKTRHETLMLGLRGLITDRISCVFSLTLSPARTFRIETAPTSENWHVTVRDWLVYDNIRSCSLVVDYVRNTLRLGRDTPEEFGGRQRRKRWDDRRKTYDFSGAREGTICKFAEKRKHKCYVFCETRACVVVVSDPARDIIPYREENTTPHHYENQLVNPLKPKLVFTSSPYWSRDDIYIDDDGNLEGSGGGQREVKDDLESSGSGFGPDDEDAESGSGVIDAVPTPKLPIIETHLNKIEETHVESVPPSTPVEGSDNTARVVPPPDEENGDKTEGNDVYIMNTKTEERATSFFAQPGILAGIIQLHTTICQLTKLDSCTLGTVSIYLSKSFADASGDQVEALQQADPSSKESYLMSIDRANEKLGPAVLRHLKDGSFPVSQYPTVIGGAVVGLLCAILVVMFIVYRMRKKDEGSYALDEPKRSPTVNSYTKNSNREFFA</sequence>
<feature type="region of interest" description="Disordered" evidence="10">
    <location>
        <begin position="289"/>
        <end position="331"/>
    </location>
</feature>
<dbReference type="EMBL" id="KK852458">
    <property type="protein sequence ID" value="KDR23588.1"/>
    <property type="molecule type" value="Genomic_DNA"/>
</dbReference>
<dbReference type="Pfam" id="PF01034">
    <property type="entry name" value="Syndecan"/>
    <property type="match status" value="1"/>
</dbReference>
<feature type="domain" description="Neurexin/syndecan/glycophorin C" evidence="12">
    <location>
        <begin position="510"/>
        <end position="528"/>
    </location>
</feature>
<evidence type="ECO:0000313" key="14">
    <source>
        <dbReference type="Proteomes" id="UP000027135"/>
    </source>
</evidence>
<reference evidence="13 14" key="1">
    <citation type="journal article" date="2014" name="Nat. Commun.">
        <title>Molecular traces of alternative social organization in a termite genome.</title>
        <authorList>
            <person name="Terrapon N."/>
            <person name="Li C."/>
            <person name="Robertson H.M."/>
            <person name="Ji L."/>
            <person name="Meng X."/>
            <person name="Booth W."/>
            <person name="Chen Z."/>
            <person name="Childers C.P."/>
            <person name="Glastad K.M."/>
            <person name="Gokhale K."/>
            <person name="Gowin J."/>
            <person name="Gronenberg W."/>
            <person name="Hermansen R.A."/>
            <person name="Hu H."/>
            <person name="Hunt B.G."/>
            <person name="Huylmans A.K."/>
            <person name="Khalil S.M."/>
            <person name="Mitchell R.D."/>
            <person name="Munoz-Torres M.C."/>
            <person name="Mustard J.A."/>
            <person name="Pan H."/>
            <person name="Reese J.T."/>
            <person name="Scharf M.E."/>
            <person name="Sun F."/>
            <person name="Vogel H."/>
            <person name="Xiao J."/>
            <person name="Yang W."/>
            <person name="Yang Z."/>
            <person name="Yang Z."/>
            <person name="Zhou J."/>
            <person name="Zhu J."/>
            <person name="Brent C.S."/>
            <person name="Elsik C.G."/>
            <person name="Goodisman M.A."/>
            <person name="Liberles D.A."/>
            <person name="Roe R.M."/>
            <person name="Vargo E.L."/>
            <person name="Vilcinskas A."/>
            <person name="Wang J."/>
            <person name="Bornberg-Bauer E."/>
            <person name="Korb J."/>
            <person name="Zhang G."/>
            <person name="Liebig J."/>
        </authorList>
    </citation>
    <scope>NUCLEOTIDE SEQUENCE [LARGE SCALE GENOMIC DNA]</scope>
    <source>
        <tissue evidence="13">Whole organism</tissue>
    </source>
</reference>
<keyword evidence="4 9" id="KW-0654">Proteoglycan</keyword>
<dbReference type="AlphaFoldDB" id="A0A067RKQ0"/>
<keyword evidence="6 11" id="KW-0472">Membrane</keyword>
<evidence type="ECO:0000256" key="2">
    <source>
        <dbReference type="ARBA" id="ARBA00005343"/>
    </source>
</evidence>
<feature type="transmembrane region" description="Helical" evidence="11">
    <location>
        <begin position="491"/>
        <end position="511"/>
    </location>
</feature>
<dbReference type="GO" id="GO:0016477">
    <property type="term" value="P:cell migration"/>
    <property type="evidence" value="ECO:0007669"/>
    <property type="project" value="TreeGrafter"/>
</dbReference>
<evidence type="ECO:0000256" key="5">
    <source>
        <dbReference type="ARBA" id="ARBA00022989"/>
    </source>
</evidence>
<dbReference type="SMART" id="SM00294">
    <property type="entry name" value="4.1m"/>
    <property type="match status" value="1"/>
</dbReference>
<dbReference type="InterPro" id="IPR027789">
    <property type="entry name" value="Syndecan/Neurexin_dom"/>
</dbReference>
<dbReference type="STRING" id="136037.A0A067RKQ0"/>
<evidence type="ECO:0000256" key="9">
    <source>
        <dbReference type="RuleBase" id="RU000649"/>
    </source>
</evidence>
<gene>
    <name evidence="13" type="ORF">L798_12412</name>
</gene>
<dbReference type="InterPro" id="IPR030479">
    <property type="entry name" value="Syndecan_CS"/>
</dbReference>
<dbReference type="GO" id="GO:0009986">
    <property type="term" value="C:cell surface"/>
    <property type="evidence" value="ECO:0007669"/>
    <property type="project" value="TreeGrafter"/>
</dbReference>
<dbReference type="eggNOG" id="ENOG502S3JC">
    <property type="taxonomic scope" value="Eukaryota"/>
</dbReference>
<dbReference type="InParanoid" id="A0A067RKQ0"/>
<feature type="region of interest" description="Disordered" evidence="10">
    <location>
        <begin position="522"/>
        <end position="545"/>
    </location>
</feature>
<keyword evidence="8 9" id="KW-0357">Heparan sulfate</keyword>
<keyword evidence="7 9" id="KW-0325">Glycoprotein</keyword>
<evidence type="ECO:0000256" key="11">
    <source>
        <dbReference type="SAM" id="Phobius"/>
    </source>
</evidence>
<accession>A0A067RKQ0</accession>
<comment type="subcellular location">
    <subcellularLocation>
        <location evidence="1 9">Membrane</location>
        <topology evidence="1 9">Single-pass type I membrane protein</topology>
    </subcellularLocation>
</comment>
<dbReference type="PROSITE" id="PS00964">
    <property type="entry name" value="SYNDECAN"/>
    <property type="match status" value="1"/>
</dbReference>
<evidence type="ECO:0000259" key="12">
    <source>
        <dbReference type="SMART" id="SM00294"/>
    </source>
</evidence>
<name>A0A067RKQ0_ZOONE</name>
<dbReference type="PANTHER" id="PTHR10915:SF1">
    <property type="entry name" value="SYNDECAN"/>
    <property type="match status" value="1"/>
</dbReference>
<dbReference type="InterPro" id="IPR001050">
    <property type="entry name" value="Syndecan"/>
</dbReference>